<dbReference type="PROSITE" id="PS50931">
    <property type="entry name" value="HTH_LYSR"/>
    <property type="match status" value="1"/>
</dbReference>
<dbReference type="SUPFAM" id="SSF46785">
    <property type="entry name" value="Winged helix' DNA-binding domain"/>
    <property type="match status" value="1"/>
</dbReference>
<dbReference type="SUPFAM" id="SSF53850">
    <property type="entry name" value="Periplasmic binding protein-like II"/>
    <property type="match status" value="1"/>
</dbReference>
<proteinExistence type="inferred from homology"/>
<dbReference type="Proteomes" id="UP000649739">
    <property type="component" value="Unassembled WGS sequence"/>
</dbReference>
<dbReference type="EMBL" id="BMQB01000002">
    <property type="protein sequence ID" value="GGJ84930.1"/>
    <property type="molecule type" value="Genomic_DNA"/>
</dbReference>
<dbReference type="GO" id="GO:0003700">
    <property type="term" value="F:DNA-binding transcription factor activity"/>
    <property type="evidence" value="ECO:0007669"/>
    <property type="project" value="InterPro"/>
</dbReference>
<name>A0A8J3B836_9ACTN</name>
<evidence type="ECO:0000256" key="2">
    <source>
        <dbReference type="ARBA" id="ARBA00023015"/>
    </source>
</evidence>
<keyword evidence="2" id="KW-0805">Transcription regulation</keyword>
<evidence type="ECO:0000256" key="4">
    <source>
        <dbReference type="ARBA" id="ARBA00023163"/>
    </source>
</evidence>
<dbReference type="CDD" id="cd08414">
    <property type="entry name" value="PBP2_LTTR_aromatics_like"/>
    <property type="match status" value="1"/>
</dbReference>
<evidence type="ECO:0000313" key="7">
    <source>
        <dbReference type="Proteomes" id="UP000649739"/>
    </source>
</evidence>
<gene>
    <name evidence="6" type="primary">mprR</name>
    <name evidence="6" type="ORF">GCM10010123_13240</name>
</gene>
<comment type="caution">
    <text evidence="6">The sequence shown here is derived from an EMBL/GenBank/DDBJ whole genome shotgun (WGS) entry which is preliminary data.</text>
</comment>
<dbReference type="GO" id="GO:0006508">
    <property type="term" value="P:proteolysis"/>
    <property type="evidence" value="ECO:0007669"/>
    <property type="project" value="UniProtKB-KW"/>
</dbReference>
<evidence type="ECO:0000256" key="3">
    <source>
        <dbReference type="ARBA" id="ARBA00023125"/>
    </source>
</evidence>
<dbReference type="GO" id="GO:0032993">
    <property type="term" value="C:protein-DNA complex"/>
    <property type="evidence" value="ECO:0007669"/>
    <property type="project" value="TreeGrafter"/>
</dbReference>
<keyword evidence="6" id="KW-0378">Hydrolase</keyword>
<dbReference type="PANTHER" id="PTHR30346:SF30">
    <property type="entry name" value="SMALL NEUTRAL PROTEASE REGULATORY PROTEIN"/>
    <property type="match status" value="1"/>
</dbReference>
<keyword evidence="4" id="KW-0804">Transcription</keyword>
<dbReference type="InterPro" id="IPR005119">
    <property type="entry name" value="LysR_subst-bd"/>
</dbReference>
<dbReference type="AlphaFoldDB" id="A0A8J3B836"/>
<protein>
    <submittedName>
        <fullName evidence="6">Small neutral protease regulatory protein</fullName>
    </submittedName>
</protein>
<evidence type="ECO:0000259" key="5">
    <source>
        <dbReference type="PROSITE" id="PS50931"/>
    </source>
</evidence>
<keyword evidence="3" id="KW-0238">DNA-binding</keyword>
<reference evidence="6" key="2">
    <citation type="submission" date="2020-09" db="EMBL/GenBank/DDBJ databases">
        <authorList>
            <person name="Sun Q."/>
            <person name="Ohkuma M."/>
        </authorList>
    </citation>
    <scope>NUCLEOTIDE SEQUENCE</scope>
    <source>
        <strain evidence="6">JCM 3090</strain>
    </source>
</reference>
<sequence>MDLEIRHLRALCAIADAGSVSGAATRLGISQPSLTTLLQRVERHVGARLFRRGRTGVDPTELGDRLVRRARLLLLELDAFGGELAGGEGGPIRFGSVHMECMVPLYEGLERALGGAEVSLHVESSSVALAQALAHGHLDAALIAIIEGRDIPLAPHLGQRIMVPWVPVYVSLSARHRLAGAAEVALADLADEVWISPPGGDDGGLAALRDAARTAGFTPRIRFELPSGGGRPLVAAGRAVQLVEPNSRGVPGTVMRPLAGEPLRMRLVLAWRRQRVSREQADLIYAAAAAAYADYAMSSPVFRPWWDAHREVHPPAA</sequence>
<dbReference type="InterPro" id="IPR036388">
    <property type="entry name" value="WH-like_DNA-bd_sf"/>
</dbReference>
<keyword evidence="7" id="KW-1185">Reference proteome</keyword>
<feature type="domain" description="HTH lysR-type" evidence="5">
    <location>
        <begin position="1"/>
        <end position="60"/>
    </location>
</feature>
<dbReference type="Pfam" id="PF03466">
    <property type="entry name" value="LysR_substrate"/>
    <property type="match status" value="1"/>
</dbReference>
<dbReference type="Gene3D" id="1.10.10.10">
    <property type="entry name" value="Winged helix-like DNA-binding domain superfamily/Winged helix DNA-binding domain"/>
    <property type="match status" value="1"/>
</dbReference>
<dbReference type="Gene3D" id="3.40.190.10">
    <property type="entry name" value="Periplasmic binding protein-like II"/>
    <property type="match status" value="2"/>
</dbReference>
<keyword evidence="6" id="KW-0645">Protease</keyword>
<dbReference type="PRINTS" id="PR00039">
    <property type="entry name" value="HTHLYSR"/>
</dbReference>
<dbReference type="GO" id="GO:0008233">
    <property type="term" value="F:peptidase activity"/>
    <property type="evidence" value="ECO:0007669"/>
    <property type="project" value="UniProtKB-KW"/>
</dbReference>
<reference evidence="6" key="1">
    <citation type="journal article" date="2014" name="Int. J. Syst. Evol. Microbiol.">
        <title>Complete genome sequence of Corynebacterium casei LMG S-19264T (=DSM 44701T), isolated from a smear-ripened cheese.</title>
        <authorList>
            <consortium name="US DOE Joint Genome Institute (JGI-PGF)"/>
            <person name="Walter F."/>
            <person name="Albersmeier A."/>
            <person name="Kalinowski J."/>
            <person name="Ruckert C."/>
        </authorList>
    </citation>
    <scope>NUCLEOTIDE SEQUENCE</scope>
    <source>
        <strain evidence="6">JCM 3090</strain>
    </source>
</reference>
<evidence type="ECO:0000313" key="6">
    <source>
        <dbReference type="EMBL" id="GGJ84930.1"/>
    </source>
</evidence>
<dbReference type="GO" id="GO:0003677">
    <property type="term" value="F:DNA binding"/>
    <property type="evidence" value="ECO:0007669"/>
    <property type="project" value="UniProtKB-KW"/>
</dbReference>
<dbReference type="RefSeq" id="WP_189169134.1">
    <property type="nucleotide sequence ID" value="NZ_BMQB01000002.1"/>
</dbReference>
<organism evidence="6 7">
    <name type="scientific">Pilimelia anulata</name>
    <dbReference type="NCBI Taxonomy" id="53371"/>
    <lineage>
        <taxon>Bacteria</taxon>
        <taxon>Bacillati</taxon>
        <taxon>Actinomycetota</taxon>
        <taxon>Actinomycetes</taxon>
        <taxon>Micromonosporales</taxon>
        <taxon>Micromonosporaceae</taxon>
        <taxon>Pilimelia</taxon>
    </lineage>
</organism>
<dbReference type="InterPro" id="IPR000847">
    <property type="entry name" value="LysR_HTH_N"/>
</dbReference>
<evidence type="ECO:0000256" key="1">
    <source>
        <dbReference type="ARBA" id="ARBA00009437"/>
    </source>
</evidence>
<accession>A0A8J3B836</accession>
<dbReference type="PANTHER" id="PTHR30346">
    <property type="entry name" value="TRANSCRIPTIONAL DUAL REGULATOR HCAR-RELATED"/>
    <property type="match status" value="1"/>
</dbReference>
<dbReference type="Pfam" id="PF00126">
    <property type="entry name" value="HTH_1"/>
    <property type="match status" value="1"/>
</dbReference>
<dbReference type="InterPro" id="IPR036390">
    <property type="entry name" value="WH_DNA-bd_sf"/>
</dbReference>
<comment type="similarity">
    <text evidence="1">Belongs to the LysR transcriptional regulatory family.</text>
</comment>